<evidence type="ECO:0000256" key="5">
    <source>
        <dbReference type="ARBA" id="ARBA00023200"/>
    </source>
</evidence>
<evidence type="ECO:0000256" key="4">
    <source>
        <dbReference type="ARBA" id="ARBA00022801"/>
    </source>
</evidence>
<keyword evidence="5" id="KW-1035">Host cytoplasm</keyword>
<accession>A0A0G4PAY8</accession>
<gene>
    <name evidence="8" type="ORF">PCAMFM013_S009g000427</name>
</gene>
<dbReference type="InterPro" id="IPR023346">
    <property type="entry name" value="Lysozyme-like_dom_sf"/>
</dbReference>
<keyword evidence="3" id="KW-0081">Bacteriolytic enzyme</keyword>
<reference evidence="8 9" key="1">
    <citation type="journal article" date="2014" name="Nat. Commun.">
        <title>Multiple recent horizontal transfers of a large genomic region in cheese making fungi.</title>
        <authorList>
            <person name="Cheeseman K."/>
            <person name="Ropars J."/>
            <person name="Renault P."/>
            <person name="Dupont J."/>
            <person name="Gouzy J."/>
            <person name="Branca A."/>
            <person name="Abraham A.L."/>
            <person name="Ceppi M."/>
            <person name="Conseiller E."/>
            <person name="Debuchy R."/>
            <person name="Malagnac F."/>
            <person name="Goarin A."/>
            <person name="Silar P."/>
            <person name="Lacoste S."/>
            <person name="Sallet E."/>
            <person name="Bensimon A."/>
            <person name="Giraud T."/>
            <person name="Brygoo Y."/>
        </authorList>
    </citation>
    <scope>NUCLEOTIDE SEQUENCE [LARGE SCALE GENOMIC DNA]</scope>
    <source>
        <strain evidence="9">FM 013</strain>
    </source>
</reference>
<dbReference type="GO" id="GO:0031640">
    <property type="term" value="P:killing of cells of another organism"/>
    <property type="evidence" value="ECO:0007669"/>
    <property type="project" value="UniProtKB-KW"/>
</dbReference>
<dbReference type="GO" id="GO:0003796">
    <property type="term" value="F:lysozyme activity"/>
    <property type="evidence" value="ECO:0007669"/>
    <property type="project" value="UniProtKB-EC"/>
</dbReference>
<keyword evidence="4 8" id="KW-0378">Hydrolase</keyword>
<dbReference type="InterPro" id="IPR033907">
    <property type="entry name" value="Endolysin_autolysin"/>
</dbReference>
<dbReference type="Proteomes" id="UP000053732">
    <property type="component" value="Unassembled WGS sequence"/>
</dbReference>
<feature type="chain" id="PRO_5005195193" evidence="7">
    <location>
        <begin position="17"/>
        <end position="181"/>
    </location>
</feature>
<dbReference type="GO" id="GO:0009253">
    <property type="term" value="P:peptidoglycan catabolic process"/>
    <property type="evidence" value="ECO:0007669"/>
    <property type="project" value="InterPro"/>
</dbReference>
<name>A0A0G4PAY8_PENC3</name>
<keyword evidence="6" id="KW-0326">Glycosidase</keyword>
<dbReference type="GO" id="GO:0016998">
    <property type="term" value="P:cell wall macromolecule catabolic process"/>
    <property type="evidence" value="ECO:0007669"/>
    <property type="project" value="InterPro"/>
</dbReference>
<evidence type="ECO:0000256" key="7">
    <source>
        <dbReference type="SAM" id="SignalP"/>
    </source>
</evidence>
<comment type="catalytic activity">
    <reaction evidence="1">
        <text>Hydrolysis of (1-&gt;4)-beta-linkages between N-acetylmuramic acid and N-acetyl-D-glucosamine residues in a peptidoglycan and between N-acetyl-D-glucosamine residues in chitodextrins.</text>
        <dbReference type="EC" id="3.2.1.17"/>
    </reaction>
</comment>
<dbReference type="GO" id="GO:0042742">
    <property type="term" value="P:defense response to bacterium"/>
    <property type="evidence" value="ECO:0007669"/>
    <property type="project" value="UniProtKB-KW"/>
</dbReference>
<keyword evidence="7" id="KW-0732">Signal</keyword>
<dbReference type="InterPro" id="IPR023347">
    <property type="entry name" value="Lysozyme_dom_sf"/>
</dbReference>
<dbReference type="HAMAP" id="MF_04110">
    <property type="entry name" value="ENDOLYSIN_T4"/>
    <property type="match status" value="1"/>
</dbReference>
<dbReference type="CDD" id="cd00737">
    <property type="entry name" value="lyz_endolysin_autolysin"/>
    <property type="match status" value="1"/>
</dbReference>
<proteinExistence type="inferred from homology"/>
<evidence type="ECO:0000313" key="8">
    <source>
        <dbReference type="EMBL" id="CRL23487.1"/>
    </source>
</evidence>
<evidence type="ECO:0000313" key="9">
    <source>
        <dbReference type="Proteomes" id="UP000053732"/>
    </source>
</evidence>
<dbReference type="SUPFAM" id="SSF53955">
    <property type="entry name" value="Lysozyme-like"/>
    <property type="match status" value="1"/>
</dbReference>
<organism evidence="8 9">
    <name type="scientific">Penicillium camemberti (strain FM 013)</name>
    <dbReference type="NCBI Taxonomy" id="1429867"/>
    <lineage>
        <taxon>Eukaryota</taxon>
        <taxon>Fungi</taxon>
        <taxon>Dikarya</taxon>
        <taxon>Ascomycota</taxon>
        <taxon>Pezizomycotina</taxon>
        <taxon>Eurotiomycetes</taxon>
        <taxon>Eurotiomycetidae</taxon>
        <taxon>Eurotiales</taxon>
        <taxon>Aspergillaceae</taxon>
        <taxon>Penicillium</taxon>
    </lineage>
</organism>
<evidence type="ECO:0000256" key="2">
    <source>
        <dbReference type="ARBA" id="ARBA00022529"/>
    </source>
</evidence>
<dbReference type="AlphaFoldDB" id="A0A0G4PAY8"/>
<dbReference type="InterPro" id="IPR051018">
    <property type="entry name" value="Bacteriophage_GH24"/>
</dbReference>
<dbReference type="InterPro" id="IPR034690">
    <property type="entry name" value="Endolysin_T4_type"/>
</dbReference>
<sequence length="181" mass="18956">MSFKLLLVTLPALAIACTGPAINDNGLGLIKSFESFQPNVYDDGFGNPTLGYGHLCGDSTCSEVTFSQPLTEETASQLLANDLVSYQNAVTNALATAVTLNDNQYAALVSWTFNVGNGNMQSSSLVSRMNAGEDAGTVASEELPKWNKANGAVVAGLTRRRAEEVELFGEASQTGALPVGC</sequence>
<evidence type="ECO:0000256" key="3">
    <source>
        <dbReference type="ARBA" id="ARBA00022638"/>
    </source>
</evidence>
<dbReference type="PANTHER" id="PTHR38107">
    <property type="match status" value="1"/>
</dbReference>
<feature type="signal peptide" evidence="7">
    <location>
        <begin position="1"/>
        <end position="16"/>
    </location>
</feature>
<protein>
    <submittedName>
        <fullName evidence="8">Glycoside hydrolase, family 24</fullName>
    </submittedName>
</protein>
<dbReference type="Pfam" id="PF00959">
    <property type="entry name" value="Phage_lysozyme"/>
    <property type="match status" value="1"/>
</dbReference>
<dbReference type="PROSITE" id="PS51257">
    <property type="entry name" value="PROKAR_LIPOPROTEIN"/>
    <property type="match status" value="1"/>
</dbReference>
<evidence type="ECO:0000256" key="1">
    <source>
        <dbReference type="ARBA" id="ARBA00000632"/>
    </source>
</evidence>
<keyword evidence="9" id="KW-1185">Reference proteome</keyword>
<dbReference type="Gene3D" id="1.10.530.40">
    <property type="match status" value="1"/>
</dbReference>
<dbReference type="EMBL" id="HG793142">
    <property type="protein sequence ID" value="CRL23487.1"/>
    <property type="molecule type" value="Genomic_DNA"/>
</dbReference>
<dbReference type="InterPro" id="IPR002196">
    <property type="entry name" value="Glyco_hydro_24"/>
</dbReference>
<dbReference type="PANTHER" id="PTHR38107:SF3">
    <property type="entry name" value="LYSOZYME RRRD-RELATED"/>
    <property type="match status" value="1"/>
</dbReference>
<evidence type="ECO:0000256" key="6">
    <source>
        <dbReference type="ARBA" id="ARBA00023295"/>
    </source>
</evidence>
<keyword evidence="2" id="KW-0929">Antimicrobial</keyword>